<keyword evidence="2" id="KW-0488">Methylation</keyword>
<feature type="domain" description="HMA" evidence="7">
    <location>
        <begin position="9"/>
        <end position="72"/>
    </location>
</feature>
<dbReference type="AlphaFoldDB" id="S8EFX8"/>
<dbReference type="InterPro" id="IPR036163">
    <property type="entry name" value="HMA_dom_sf"/>
</dbReference>
<name>S8EFX8_9LAMI</name>
<evidence type="ECO:0000256" key="5">
    <source>
        <dbReference type="ARBA" id="ARBA00024045"/>
    </source>
</evidence>
<dbReference type="CDD" id="cd00371">
    <property type="entry name" value="HMA"/>
    <property type="match status" value="1"/>
</dbReference>
<sequence length="104" mass="11646">MSKEEFVKIQTCVLKVNIHCDGCRHSVKKILHKIDGVYTTVIDSDSGKVTVSGNVDHAALIRKLNKNGKFAEVWGGIKNPQMKNLQTGNRNDDSNENKNRVVIR</sequence>
<feature type="compositionally biased region" description="Basic and acidic residues" evidence="6">
    <location>
        <begin position="90"/>
        <end position="104"/>
    </location>
</feature>
<organism evidence="8 9">
    <name type="scientific">Genlisea aurea</name>
    <dbReference type="NCBI Taxonomy" id="192259"/>
    <lineage>
        <taxon>Eukaryota</taxon>
        <taxon>Viridiplantae</taxon>
        <taxon>Streptophyta</taxon>
        <taxon>Embryophyta</taxon>
        <taxon>Tracheophyta</taxon>
        <taxon>Spermatophyta</taxon>
        <taxon>Magnoliopsida</taxon>
        <taxon>eudicotyledons</taxon>
        <taxon>Gunneridae</taxon>
        <taxon>Pentapetalae</taxon>
        <taxon>asterids</taxon>
        <taxon>lamiids</taxon>
        <taxon>Lamiales</taxon>
        <taxon>Lentibulariaceae</taxon>
        <taxon>Genlisea</taxon>
    </lineage>
</organism>
<evidence type="ECO:0000256" key="4">
    <source>
        <dbReference type="ARBA" id="ARBA00023289"/>
    </source>
</evidence>
<dbReference type="GO" id="GO:0009626">
    <property type="term" value="P:plant-type hypersensitive response"/>
    <property type="evidence" value="ECO:0007669"/>
    <property type="project" value="UniProtKB-KW"/>
</dbReference>
<accession>S8EFX8</accession>
<dbReference type="GO" id="GO:0046872">
    <property type="term" value="F:metal ion binding"/>
    <property type="evidence" value="ECO:0007669"/>
    <property type="project" value="UniProtKB-KW"/>
</dbReference>
<evidence type="ECO:0000256" key="1">
    <source>
        <dbReference type="ARBA" id="ARBA00004170"/>
    </source>
</evidence>
<reference evidence="8 9" key="1">
    <citation type="journal article" date="2013" name="BMC Genomics">
        <title>The miniature genome of a carnivorous plant Genlisea aurea contains a low number of genes and short non-coding sequences.</title>
        <authorList>
            <person name="Leushkin E.V."/>
            <person name="Sutormin R.A."/>
            <person name="Nabieva E.R."/>
            <person name="Penin A.A."/>
            <person name="Kondrashov A.S."/>
            <person name="Logacheva M.D."/>
        </authorList>
    </citation>
    <scope>NUCLEOTIDE SEQUENCE [LARGE SCALE GENOMIC DNA]</scope>
</reference>
<feature type="non-terminal residue" evidence="8">
    <location>
        <position position="104"/>
    </location>
</feature>
<dbReference type="InterPro" id="IPR006121">
    <property type="entry name" value="HMA_dom"/>
</dbReference>
<evidence type="ECO:0000313" key="8">
    <source>
        <dbReference type="EMBL" id="EPS71557.1"/>
    </source>
</evidence>
<comment type="subcellular location">
    <subcellularLocation>
        <location evidence="1">Membrane</location>
        <topology evidence="1">Peripheral membrane protein</topology>
    </subcellularLocation>
</comment>
<evidence type="ECO:0000256" key="6">
    <source>
        <dbReference type="SAM" id="MobiDB-lite"/>
    </source>
</evidence>
<keyword evidence="3" id="KW-0479">Metal-binding</keyword>
<evidence type="ECO:0000256" key="3">
    <source>
        <dbReference type="ARBA" id="ARBA00022723"/>
    </source>
</evidence>
<protein>
    <recommendedName>
        <fullName evidence="7">HMA domain-containing protein</fullName>
    </recommendedName>
</protein>
<gene>
    <name evidence="8" type="ORF">M569_03202</name>
</gene>
<proteinExistence type="inferred from homology"/>
<evidence type="ECO:0000313" key="9">
    <source>
        <dbReference type="Proteomes" id="UP000015453"/>
    </source>
</evidence>
<comment type="similarity">
    <text evidence="5">Belongs to the HIPP family.</text>
</comment>
<dbReference type="Gene3D" id="3.30.70.100">
    <property type="match status" value="1"/>
</dbReference>
<keyword evidence="4" id="KW-0449">Lipoprotein</keyword>
<dbReference type="PROSITE" id="PS50846">
    <property type="entry name" value="HMA_2"/>
    <property type="match status" value="1"/>
</dbReference>
<feature type="region of interest" description="Disordered" evidence="6">
    <location>
        <begin position="81"/>
        <end position="104"/>
    </location>
</feature>
<dbReference type="PANTHER" id="PTHR45868:SF93">
    <property type="entry name" value="OS12G0144600 PROTEIN"/>
    <property type="match status" value="1"/>
</dbReference>
<evidence type="ECO:0000256" key="2">
    <source>
        <dbReference type="ARBA" id="ARBA00022481"/>
    </source>
</evidence>
<evidence type="ECO:0000259" key="7">
    <source>
        <dbReference type="PROSITE" id="PS50846"/>
    </source>
</evidence>
<dbReference type="PANTHER" id="PTHR45868">
    <property type="entry name" value="HEAVY METAL-ASSOCIATED ISOPRENYLATED PLANT PROTEIN 33-RELATED"/>
    <property type="match status" value="1"/>
</dbReference>
<dbReference type="SUPFAM" id="SSF55008">
    <property type="entry name" value="HMA, heavy metal-associated domain"/>
    <property type="match status" value="1"/>
</dbReference>
<comment type="caution">
    <text evidence="8">The sequence shown here is derived from an EMBL/GenBank/DDBJ whole genome shotgun (WGS) entry which is preliminary data.</text>
</comment>
<dbReference type="Pfam" id="PF00403">
    <property type="entry name" value="HMA"/>
    <property type="match status" value="1"/>
</dbReference>
<dbReference type="OrthoDB" id="689350at2759"/>
<dbReference type="GO" id="GO:0016020">
    <property type="term" value="C:membrane"/>
    <property type="evidence" value="ECO:0007669"/>
    <property type="project" value="UniProtKB-SubCell"/>
</dbReference>
<dbReference type="EMBL" id="AUSU01001204">
    <property type="protein sequence ID" value="EPS71557.1"/>
    <property type="molecule type" value="Genomic_DNA"/>
</dbReference>
<keyword evidence="9" id="KW-1185">Reference proteome</keyword>
<dbReference type="FunFam" id="3.30.70.100:FF:000008">
    <property type="entry name" value="Copper transport protein ATOX1"/>
    <property type="match status" value="1"/>
</dbReference>
<dbReference type="Proteomes" id="UP000015453">
    <property type="component" value="Unassembled WGS sequence"/>
</dbReference>
<keyword evidence="4" id="KW-0636">Prenylation</keyword>